<dbReference type="Pfam" id="PF03466">
    <property type="entry name" value="LysR_substrate"/>
    <property type="match status" value="1"/>
</dbReference>
<dbReference type="SUPFAM" id="SSF46785">
    <property type="entry name" value="Winged helix' DNA-binding domain"/>
    <property type="match status" value="1"/>
</dbReference>
<dbReference type="GO" id="GO:0003700">
    <property type="term" value="F:DNA-binding transcription factor activity"/>
    <property type="evidence" value="ECO:0007669"/>
    <property type="project" value="InterPro"/>
</dbReference>
<dbReference type="Proteomes" id="UP000460715">
    <property type="component" value="Unassembled WGS sequence"/>
</dbReference>
<accession>A0A845BGB7</accession>
<dbReference type="EMBL" id="SNVJ01000017">
    <property type="protein sequence ID" value="MXP65084.1"/>
    <property type="molecule type" value="Genomic_DNA"/>
</dbReference>
<dbReference type="PROSITE" id="PS50931">
    <property type="entry name" value="HTH_LYSR"/>
    <property type="match status" value="1"/>
</dbReference>
<proteinExistence type="inferred from homology"/>
<keyword evidence="3" id="KW-0238">DNA-binding</keyword>
<dbReference type="OrthoDB" id="528082at2"/>
<evidence type="ECO:0000313" key="7">
    <source>
        <dbReference type="Proteomes" id="UP000460715"/>
    </source>
</evidence>
<evidence type="ECO:0000313" key="6">
    <source>
        <dbReference type="EMBL" id="MXP65084.1"/>
    </source>
</evidence>
<dbReference type="Pfam" id="PF00126">
    <property type="entry name" value="HTH_1"/>
    <property type="match status" value="1"/>
</dbReference>
<dbReference type="Gene3D" id="3.40.190.290">
    <property type="match status" value="1"/>
</dbReference>
<dbReference type="GO" id="GO:0000976">
    <property type="term" value="F:transcription cis-regulatory region binding"/>
    <property type="evidence" value="ECO:0007669"/>
    <property type="project" value="TreeGrafter"/>
</dbReference>
<name>A0A845BGB7_9PROT</name>
<organism evidence="6 7">
    <name type="scientific">Teichococcus coralli</name>
    <dbReference type="NCBI Taxonomy" id="2545983"/>
    <lineage>
        <taxon>Bacteria</taxon>
        <taxon>Pseudomonadati</taxon>
        <taxon>Pseudomonadota</taxon>
        <taxon>Alphaproteobacteria</taxon>
        <taxon>Acetobacterales</taxon>
        <taxon>Roseomonadaceae</taxon>
        <taxon>Roseomonas</taxon>
    </lineage>
</organism>
<feature type="domain" description="HTH lysR-type" evidence="5">
    <location>
        <begin position="1"/>
        <end position="58"/>
    </location>
</feature>
<evidence type="ECO:0000259" key="5">
    <source>
        <dbReference type="PROSITE" id="PS50931"/>
    </source>
</evidence>
<evidence type="ECO:0000256" key="3">
    <source>
        <dbReference type="ARBA" id="ARBA00023125"/>
    </source>
</evidence>
<dbReference type="InterPro" id="IPR000847">
    <property type="entry name" value="LysR_HTH_N"/>
</dbReference>
<dbReference type="RefSeq" id="WP_160938490.1">
    <property type="nucleotide sequence ID" value="NZ_SNVJ01000017.1"/>
</dbReference>
<evidence type="ECO:0000256" key="4">
    <source>
        <dbReference type="ARBA" id="ARBA00023163"/>
    </source>
</evidence>
<evidence type="ECO:0000256" key="2">
    <source>
        <dbReference type="ARBA" id="ARBA00023015"/>
    </source>
</evidence>
<sequence length="302" mass="32018">MDLTWLEDFLALAEHRNFSRAAEARHVTQPAFSRRIQALENWVGTPLVLRTPQGVVLNAAGEHLREQAAGLTRDLQQMRRGALKAAGREGAALTIAATHALSFTFFPGWIRALSTLEMPGTLNLVSDSMAACERVLLAGDADFLLGHSHAEAPARLATDAFTSLLVGTDLLVPASAPDAAGAARWKLPGAAAAPVRLLAYNAASGLGRIIEAAQRSFAQVPVLDTVFTSPLAAALQTMARQGQGMAWLPRTMAAEDLAAGHLVDAGGAGFSIPVEIRLFRPLRRRSNVAEAFWTAASEQSAA</sequence>
<dbReference type="PANTHER" id="PTHR30126">
    <property type="entry name" value="HTH-TYPE TRANSCRIPTIONAL REGULATOR"/>
    <property type="match status" value="1"/>
</dbReference>
<dbReference type="AlphaFoldDB" id="A0A845BGB7"/>
<dbReference type="Gene3D" id="1.10.10.10">
    <property type="entry name" value="Winged helix-like DNA-binding domain superfamily/Winged helix DNA-binding domain"/>
    <property type="match status" value="1"/>
</dbReference>
<keyword evidence="2" id="KW-0805">Transcription regulation</keyword>
<gene>
    <name evidence="6" type="ORF">E0493_17190</name>
</gene>
<reference evidence="6 7" key="1">
    <citation type="submission" date="2019-03" db="EMBL/GenBank/DDBJ databases">
        <title>Roseomonas sp. a novel Roseomonas species isolated from Sea whip Gorgonian.</title>
        <authorList>
            <person name="Li F."/>
            <person name="Pan X."/>
            <person name="Huang S."/>
            <person name="Li Z."/>
            <person name="Meng B."/>
        </authorList>
    </citation>
    <scope>NUCLEOTIDE SEQUENCE [LARGE SCALE GENOMIC DNA]</scope>
    <source>
        <strain evidence="6 7">M0104</strain>
    </source>
</reference>
<dbReference type="SUPFAM" id="SSF53850">
    <property type="entry name" value="Periplasmic binding protein-like II"/>
    <property type="match status" value="1"/>
</dbReference>
<dbReference type="InterPro" id="IPR036390">
    <property type="entry name" value="WH_DNA-bd_sf"/>
</dbReference>
<dbReference type="PANTHER" id="PTHR30126:SF2">
    <property type="entry name" value="HTH-TYPE TRANSCRIPTIONAL REGULATOR YJIE"/>
    <property type="match status" value="1"/>
</dbReference>
<dbReference type="PRINTS" id="PR00039">
    <property type="entry name" value="HTHLYSR"/>
</dbReference>
<dbReference type="CDD" id="cd05466">
    <property type="entry name" value="PBP2_LTTR_substrate"/>
    <property type="match status" value="1"/>
</dbReference>
<keyword evidence="7" id="KW-1185">Reference proteome</keyword>
<keyword evidence="4" id="KW-0804">Transcription</keyword>
<dbReference type="InterPro" id="IPR005119">
    <property type="entry name" value="LysR_subst-bd"/>
</dbReference>
<comment type="similarity">
    <text evidence="1">Belongs to the LysR transcriptional regulatory family.</text>
</comment>
<comment type="caution">
    <text evidence="6">The sequence shown here is derived from an EMBL/GenBank/DDBJ whole genome shotgun (WGS) entry which is preliminary data.</text>
</comment>
<dbReference type="InterPro" id="IPR036388">
    <property type="entry name" value="WH-like_DNA-bd_sf"/>
</dbReference>
<protein>
    <submittedName>
        <fullName evidence="6">LysR family transcriptional regulator</fullName>
    </submittedName>
</protein>
<evidence type="ECO:0000256" key="1">
    <source>
        <dbReference type="ARBA" id="ARBA00009437"/>
    </source>
</evidence>